<dbReference type="PANTHER" id="PTHR34220:SF7">
    <property type="entry name" value="SENSOR HISTIDINE KINASE YPDA"/>
    <property type="match status" value="1"/>
</dbReference>
<keyword evidence="3" id="KW-0418">Kinase</keyword>
<keyword evidence="3" id="KW-0808">Transferase</keyword>
<gene>
    <name evidence="3" type="ORF">FOF46_27230</name>
</gene>
<keyword evidence="1" id="KW-1133">Transmembrane helix</keyword>
<dbReference type="EMBL" id="VLNR01000086">
    <property type="protein sequence ID" value="TSE04199.1"/>
    <property type="molecule type" value="Genomic_DNA"/>
</dbReference>
<dbReference type="GO" id="GO:0016020">
    <property type="term" value="C:membrane"/>
    <property type="evidence" value="ECO:0007669"/>
    <property type="project" value="InterPro"/>
</dbReference>
<keyword evidence="4" id="KW-1185">Reference proteome</keyword>
<dbReference type="Pfam" id="PF06580">
    <property type="entry name" value="His_kinase"/>
    <property type="match status" value="1"/>
</dbReference>
<evidence type="ECO:0000256" key="1">
    <source>
        <dbReference type="SAM" id="Phobius"/>
    </source>
</evidence>
<sequence length="364" mass="42068">MILLNKKKRIQYLGFNDIWFSIIGIFVLSIITDYLFSNQSERKTVELKFIGWVASSFFTICDWLILRTILIYLRRKFPDFRNDIKRILLLLFAIVSIIIVVDFVGGQLISATLNLLGYNSSHSSRLKTLIPIILITTMTMAIYEAVYYYVRLKKSIREEEQAKQIMIQAQLDTLRNQAQPHFLFNSLNTLRDIIDQDSKEDAKDFVDNLSDVYRFILESGNANLISLKEELKFVKAYIHIQSERFGDNLKINWNIPEAKLAAMIVPMSLQLLIENAIKHNIVSRAKPLNVYVEIKGNYLVVRNKIQTKSTQTPSTKIGLKNIEKRYTLTSSKLPVIKNDGDQFTVSLPLLKLSDQKKNYTNTNT</sequence>
<dbReference type="Gene3D" id="3.30.565.10">
    <property type="entry name" value="Histidine kinase-like ATPase, C-terminal domain"/>
    <property type="match status" value="1"/>
</dbReference>
<comment type="caution">
    <text evidence="3">The sequence shown here is derived from an EMBL/GenBank/DDBJ whole genome shotgun (WGS) entry which is preliminary data.</text>
</comment>
<organism evidence="3 4">
    <name type="scientific">Aquimarina algiphila</name>
    <dbReference type="NCBI Taxonomy" id="2047982"/>
    <lineage>
        <taxon>Bacteria</taxon>
        <taxon>Pseudomonadati</taxon>
        <taxon>Bacteroidota</taxon>
        <taxon>Flavobacteriia</taxon>
        <taxon>Flavobacteriales</taxon>
        <taxon>Flavobacteriaceae</taxon>
        <taxon>Aquimarina</taxon>
    </lineage>
</organism>
<feature type="transmembrane region" description="Helical" evidence="1">
    <location>
        <begin position="12"/>
        <end position="37"/>
    </location>
</feature>
<reference evidence="3 4" key="1">
    <citation type="submission" date="2019-07" db="EMBL/GenBank/DDBJ databases">
        <title>The draft genome sequence of Aquimarina algiphila M91.</title>
        <authorList>
            <person name="Meng X."/>
        </authorList>
    </citation>
    <scope>NUCLEOTIDE SEQUENCE [LARGE SCALE GENOMIC DNA]</scope>
    <source>
        <strain evidence="3 4">M91</strain>
    </source>
</reference>
<dbReference type="RefSeq" id="WP_143918669.1">
    <property type="nucleotide sequence ID" value="NZ_CANMIK010000058.1"/>
</dbReference>
<protein>
    <submittedName>
        <fullName evidence="3">Histidine kinase</fullName>
    </submittedName>
</protein>
<feature type="domain" description="Signal transduction histidine kinase internal region" evidence="2">
    <location>
        <begin position="169"/>
        <end position="249"/>
    </location>
</feature>
<dbReference type="OrthoDB" id="9809908at2"/>
<name>A0A554VC57_9FLAO</name>
<dbReference type="PANTHER" id="PTHR34220">
    <property type="entry name" value="SENSOR HISTIDINE KINASE YPDA"/>
    <property type="match status" value="1"/>
</dbReference>
<dbReference type="InterPro" id="IPR050640">
    <property type="entry name" value="Bact_2-comp_sensor_kinase"/>
</dbReference>
<feature type="transmembrane region" description="Helical" evidence="1">
    <location>
        <begin position="87"/>
        <end position="109"/>
    </location>
</feature>
<keyword evidence="1" id="KW-0472">Membrane</keyword>
<dbReference type="InterPro" id="IPR010559">
    <property type="entry name" value="Sig_transdc_His_kin_internal"/>
</dbReference>
<dbReference type="InterPro" id="IPR036890">
    <property type="entry name" value="HATPase_C_sf"/>
</dbReference>
<feature type="transmembrane region" description="Helical" evidence="1">
    <location>
        <begin position="49"/>
        <end position="66"/>
    </location>
</feature>
<accession>A0A554VC57</accession>
<dbReference type="GO" id="GO:0000155">
    <property type="term" value="F:phosphorelay sensor kinase activity"/>
    <property type="evidence" value="ECO:0007669"/>
    <property type="project" value="InterPro"/>
</dbReference>
<dbReference type="AlphaFoldDB" id="A0A554VC57"/>
<keyword evidence="1" id="KW-0812">Transmembrane</keyword>
<feature type="transmembrane region" description="Helical" evidence="1">
    <location>
        <begin position="129"/>
        <end position="150"/>
    </location>
</feature>
<evidence type="ECO:0000313" key="3">
    <source>
        <dbReference type="EMBL" id="TSE04199.1"/>
    </source>
</evidence>
<evidence type="ECO:0000259" key="2">
    <source>
        <dbReference type="Pfam" id="PF06580"/>
    </source>
</evidence>
<proteinExistence type="predicted"/>
<dbReference type="Proteomes" id="UP000318833">
    <property type="component" value="Unassembled WGS sequence"/>
</dbReference>
<evidence type="ECO:0000313" key="4">
    <source>
        <dbReference type="Proteomes" id="UP000318833"/>
    </source>
</evidence>